<dbReference type="Pfam" id="PF19493">
    <property type="entry name" value="Trypco1"/>
    <property type="match status" value="1"/>
</dbReference>
<feature type="domain" description="Trypsin-co-occurring" evidence="1">
    <location>
        <begin position="7"/>
        <end position="124"/>
    </location>
</feature>
<dbReference type="EMBL" id="MRCG01000005">
    <property type="protein sequence ID" value="OKH48705.1"/>
    <property type="molecule type" value="Genomic_DNA"/>
</dbReference>
<reference evidence="2 3" key="1">
    <citation type="submission" date="2016-11" db="EMBL/GenBank/DDBJ databases">
        <title>Draft Genome Sequences of Nine Cyanobacterial Strains from Diverse Habitats.</title>
        <authorList>
            <person name="Zhu T."/>
            <person name="Hou S."/>
            <person name="Lu X."/>
            <person name="Hess W.R."/>
        </authorList>
    </citation>
    <scope>NUCLEOTIDE SEQUENCE [LARGE SCALE GENOMIC DNA]</scope>
    <source>
        <strain evidence="2 3">NIES-30</strain>
    </source>
</reference>
<gene>
    <name evidence="2" type="ORF">NIES30_09185</name>
</gene>
<dbReference type="NCBIfam" id="NF041216">
    <property type="entry name" value="CU044_2847_fam"/>
    <property type="match status" value="1"/>
</dbReference>
<organism evidence="2 3">
    <name type="scientific">Phormidium tenue NIES-30</name>
    <dbReference type="NCBI Taxonomy" id="549789"/>
    <lineage>
        <taxon>Bacteria</taxon>
        <taxon>Bacillati</taxon>
        <taxon>Cyanobacteriota</taxon>
        <taxon>Cyanophyceae</taxon>
        <taxon>Oscillatoriophycideae</taxon>
        <taxon>Oscillatoriales</taxon>
        <taxon>Oscillatoriaceae</taxon>
        <taxon>Phormidium</taxon>
    </lineage>
</organism>
<dbReference type="InterPro" id="IPR045794">
    <property type="entry name" value="Trypco1"/>
</dbReference>
<evidence type="ECO:0000313" key="3">
    <source>
        <dbReference type="Proteomes" id="UP000185557"/>
    </source>
</evidence>
<evidence type="ECO:0000259" key="1">
    <source>
        <dbReference type="Pfam" id="PF19493"/>
    </source>
</evidence>
<sequence>MTQLVPIRLEDGTEIYMEATDDVVAPDSAPAPYADPYAETTRTAKGFSMTAPTAQIHAAQSFKAIEGTIRTYTSHTMSAFKDMATANVEKVTLEFGLKVGGEAGVPYVTKGTAESNLKITVECSFN</sequence>
<proteinExistence type="predicted"/>
<dbReference type="AlphaFoldDB" id="A0A1U7J6S0"/>
<comment type="caution">
    <text evidence="2">The sequence shown here is derived from an EMBL/GenBank/DDBJ whole genome shotgun (WGS) entry which is preliminary data.</text>
</comment>
<keyword evidence="3" id="KW-1185">Reference proteome</keyword>
<accession>A0A1U7J6S0</accession>
<evidence type="ECO:0000313" key="2">
    <source>
        <dbReference type="EMBL" id="OKH48705.1"/>
    </source>
</evidence>
<dbReference type="RefSeq" id="WP_073608117.1">
    <property type="nucleotide sequence ID" value="NZ_MRCG01000005.1"/>
</dbReference>
<dbReference type="OrthoDB" id="428612at2"/>
<name>A0A1U7J6S0_9CYAN</name>
<dbReference type="Proteomes" id="UP000185557">
    <property type="component" value="Unassembled WGS sequence"/>
</dbReference>
<protein>
    <recommendedName>
        <fullName evidence="1">Trypsin-co-occurring domain-containing protein</fullName>
    </recommendedName>
</protein>